<proteinExistence type="inferred from homology"/>
<keyword evidence="4 7" id="KW-0812">Transmembrane</keyword>
<dbReference type="GO" id="GO:0042158">
    <property type="term" value="P:lipoprotein biosynthetic process"/>
    <property type="evidence" value="ECO:0007669"/>
    <property type="project" value="UniProtKB-UniRule"/>
</dbReference>
<dbReference type="Proteomes" id="UP001431532">
    <property type="component" value="Unassembled WGS sequence"/>
</dbReference>
<organism evidence="8 9">
    <name type="scientific">Peloplasma aerotolerans</name>
    <dbReference type="NCBI Taxonomy" id="3044389"/>
    <lineage>
        <taxon>Bacteria</taxon>
        <taxon>Bacillati</taxon>
        <taxon>Mycoplasmatota</taxon>
        <taxon>Mollicutes</taxon>
        <taxon>Acholeplasmatales</taxon>
        <taxon>Acholeplasmataceae</taxon>
        <taxon>Peloplasma</taxon>
    </lineage>
</organism>
<evidence type="ECO:0000256" key="2">
    <source>
        <dbReference type="ARBA" id="ARBA00022475"/>
    </source>
</evidence>
<comment type="catalytic activity">
    <reaction evidence="7">
        <text>L-cysteinyl-[prolipoprotein] + a 1,2-diacyl-sn-glycero-3-phospho-(1'-sn-glycerol) = an S-1,2-diacyl-sn-glyceryl-L-cysteinyl-[prolipoprotein] + sn-glycerol 1-phosphate + H(+)</text>
        <dbReference type="Rhea" id="RHEA:56712"/>
        <dbReference type="Rhea" id="RHEA-COMP:14679"/>
        <dbReference type="Rhea" id="RHEA-COMP:14680"/>
        <dbReference type="ChEBI" id="CHEBI:15378"/>
        <dbReference type="ChEBI" id="CHEBI:29950"/>
        <dbReference type="ChEBI" id="CHEBI:57685"/>
        <dbReference type="ChEBI" id="CHEBI:64716"/>
        <dbReference type="ChEBI" id="CHEBI:140658"/>
        <dbReference type="EC" id="2.5.1.145"/>
    </reaction>
</comment>
<evidence type="ECO:0000256" key="6">
    <source>
        <dbReference type="ARBA" id="ARBA00023136"/>
    </source>
</evidence>
<comment type="subcellular location">
    <subcellularLocation>
        <location evidence="7">Cell membrane</location>
        <topology evidence="7">Multi-pass membrane protein</topology>
    </subcellularLocation>
</comment>
<keyword evidence="2 7" id="KW-1003">Cell membrane</keyword>
<dbReference type="Pfam" id="PF01790">
    <property type="entry name" value="LGT"/>
    <property type="match status" value="1"/>
</dbReference>
<comment type="function">
    <text evidence="7">Catalyzes the transfer of the diacylglyceryl group from phosphatidylglycerol to the sulfhydryl group of the N-terminal cysteine of a prolipoprotein, the first step in the formation of mature lipoproteins.</text>
</comment>
<feature type="binding site" evidence="7">
    <location>
        <position position="165"/>
    </location>
    <ligand>
        <name>a 1,2-diacyl-sn-glycero-3-phospho-(1'-sn-glycerol)</name>
        <dbReference type="ChEBI" id="CHEBI:64716"/>
    </ligand>
</feature>
<dbReference type="NCBIfam" id="TIGR00544">
    <property type="entry name" value="lgt"/>
    <property type="match status" value="1"/>
</dbReference>
<name>A0AAW6U4F8_9MOLU</name>
<evidence type="ECO:0000256" key="4">
    <source>
        <dbReference type="ARBA" id="ARBA00022692"/>
    </source>
</evidence>
<dbReference type="InterPro" id="IPR001640">
    <property type="entry name" value="Lgt"/>
</dbReference>
<comment type="pathway">
    <text evidence="7">Protein modification; lipoprotein biosynthesis (diacylglyceryl transfer).</text>
</comment>
<dbReference type="EMBL" id="JASCXW010000012">
    <property type="protein sequence ID" value="MDI6452856.1"/>
    <property type="molecule type" value="Genomic_DNA"/>
</dbReference>
<reference evidence="8" key="1">
    <citation type="submission" date="2023-05" db="EMBL/GenBank/DDBJ databases">
        <title>Mariniplasma microaerophilum sp. nov., a novel anaerobic mollicute isolated from terrestrial mud volcano, Taman Peninsula, Russia.</title>
        <authorList>
            <person name="Khomyakova M.A."/>
            <person name="Merkel A.Y."/>
            <person name="Slobodkin A.I."/>
        </authorList>
    </citation>
    <scope>NUCLEOTIDE SEQUENCE</scope>
    <source>
        <strain evidence="8">M4Ah</strain>
    </source>
</reference>
<evidence type="ECO:0000313" key="8">
    <source>
        <dbReference type="EMBL" id="MDI6452856.1"/>
    </source>
</evidence>
<feature type="transmembrane region" description="Helical" evidence="7">
    <location>
        <begin position="271"/>
        <end position="289"/>
    </location>
</feature>
<comment type="similarity">
    <text evidence="1 7">Belongs to the Lgt family.</text>
</comment>
<gene>
    <name evidence="7 8" type="primary">lgt</name>
    <name evidence="8" type="ORF">QJ521_04700</name>
</gene>
<dbReference type="AlphaFoldDB" id="A0AAW6U4F8"/>
<dbReference type="PANTHER" id="PTHR30589:SF0">
    <property type="entry name" value="PHOSPHATIDYLGLYCEROL--PROLIPOPROTEIN DIACYLGLYCERYL TRANSFERASE"/>
    <property type="match status" value="1"/>
</dbReference>
<feature type="transmembrane region" description="Helical" evidence="7">
    <location>
        <begin position="145"/>
        <end position="163"/>
    </location>
</feature>
<evidence type="ECO:0000256" key="5">
    <source>
        <dbReference type="ARBA" id="ARBA00022989"/>
    </source>
</evidence>
<feature type="transmembrane region" description="Helical" evidence="7">
    <location>
        <begin position="120"/>
        <end position="138"/>
    </location>
</feature>
<keyword evidence="3 7" id="KW-0808">Transferase</keyword>
<feature type="transmembrane region" description="Helical" evidence="7">
    <location>
        <begin position="206"/>
        <end position="223"/>
    </location>
</feature>
<feature type="transmembrane region" description="Helical" evidence="7">
    <location>
        <begin position="49"/>
        <end position="67"/>
    </location>
</feature>
<dbReference type="PROSITE" id="PS01311">
    <property type="entry name" value="LGT"/>
    <property type="match status" value="1"/>
</dbReference>
<keyword evidence="5 7" id="KW-1133">Transmembrane helix</keyword>
<evidence type="ECO:0000256" key="7">
    <source>
        <dbReference type="HAMAP-Rule" id="MF_01147"/>
    </source>
</evidence>
<feature type="transmembrane region" description="Helical" evidence="7">
    <location>
        <begin position="79"/>
        <end position="100"/>
    </location>
</feature>
<dbReference type="HAMAP" id="MF_01147">
    <property type="entry name" value="Lgt"/>
    <property type="match status" value="1"/>
</dbReference>
<evidence type="ECO:0000313" key="9">
    <source>
        <dbReference type="Proteomes" id="UP001431532"/>
    </source>
</evidence>
<protein>
    <recommendedName>
        <fullName evidence="7">Phosphatidylglycerol--prolipoprotein diacylglyceryl transferase</fullName>
        <ecNumber evidence="7">2.5.1.145</ecNumber>
    </recommendedName>
</protein>
<keyword evidence="9" id="KW-1185">Reference proteome</keyword>
<dbReference type="RefSeq" id="WP_282839280.1">
    <property type="nucleotide sequence ID" value="NZ_JASCXW010000012.1"/>
</dbReference>
<dbReference type="GO" id="GO:0005886">
    <property type="term" value="C:plasma membrane"/>
    <property type="evidence" value="ECO:0007669"/>
    <property type="project" value="UniProtKB-SubCell"/>
</dbReference>
<sequence length="313" mass="36227">MHNTHTHSTHHRYMIMIHVFIMVLTLAIFTQTEVPYNRVAIDFGFAKIYWYAVFILTGLLLAAFFSQTELVKMGYSKDFLYDGLLWGVPIALLGARLYYVMFDPIPHYNSFFDIINISKGGLAIHGALIATFIFLPIYSKLKKVNVMPIVDILVMGFLIGQIVGRFGNFMNHEAYGPAIQSEWIIRILPNFILNQMRLGDVIHHPTFLYEGLWNLVFLIFLITMRQKRVFKIGDYLGLYLIWYGLGRGLIIEPMRVNGAYGDALMFMNVPINIAMSFVFILIGIGYMLIKHRHRHALPFQVDTYIENQERTEN</sequence>
<dbReference type="PANTHER" id="PTHR30589">
    <property type="entry name" value="PROLIPOPROTEIN DIACYLGLYCERYL TRANSFERASE"/>
    <property type="match status" value="1"/>
</dbReference>
<feature type="transmembrane region" description="Helical" evidence="7">
    <location>
        <begin position="12"/>
        <end position="29"/>
    </location>
</feature>
<evidence type="ECO:0000256" key="3">
    <source>
        <dbReference type="ARBA" id="ARBA00022679"/>
    </source>
</evidence>
<dbReference type="EC" id="2.5.1.145" evidence="7"/>
<evidence type="ECO:0000256" key="1">
    <source>
        <dbReference type="ARBA" id="ARBA00007150"/>
    </source>
</evidence>
<dbReference type="GO" id="GO:0008961">
    <property type="term" value="F:phosphatidylglycerol-prolipoprotein diacylglyceryl transferase activity"/>
    <property type="evidence" value="ECO:0007669"/>
    <property type="project" value="UniProtKB-UniRule"/>
</dbReference>
<accession>A0AAW6U4F8</accession>
<feature type="transmembrane region" description="Helical" evidence="7">
    <location>
        <begin position="235"/>
        <end position="251"/>
    </location>
</feature>
<keyword evidence="6 7" id="KW-0472">Membrane</keyword>
<comment type="caution">
    <text evidence="8">The sequence shown here is derived from an EMBL/GenBank/DDBJ whole genome shotgun (WGS) entry which is preliminary data.</text>
</comment>